<organism evidence="1 2">
    <name type="scientific">Trichormus variabilis N2B</name>
    <dbReference type="NCBI Taxonomy" id="2681315"/>
    <lineage>
        <taxon>Bacteria</taxon>
        <taxon>Bacillati</taxon>
        <taxon>Cyanobacteriota</taxon>
        <taxon>Cyanophyceae</taxon>
        <taxon>Nostocales</taxon>
        <taxon>Nostocaceae</taxon>
        <taxon>Trichormus</taxon>
    </lineage>
</organism>
<dbReference type="Proteomes" id="UP000570851">
    <property type="component" value="Unassembled WGS sequence"/>
</dbReference>
<comment type="caution">
    <text evidence="1">The sequence shown here is derived from an EMBL/GenBank/DDBJ whole genome shotgun (WGS) entry which is preliminary data.</text>
</comment>
<dbReference type="EMBL" id="JACKZP010000031">
    <property type="protein sequence ID" value="MBC1302324.1"/>
    <property type="molecule type" value="Genomic_DNA"/>
</dbReference>
<evidence type="ECO:0000313" key="2">
    <source>
        <dbReference type="Proteomes" id="UP000570851"/>
    </source>
</evidence>
<name>A0ABR6S7E3_ANAVA</name>
<protein>
    <submittedName>
        <fullName evidence="1">Radical SAM family RiPP maturation amino acid epimerase</fullName>
    </submittedName>
</protein>
<reference evidence="1 2" key="1">
    <citation type="submission" date="2019-11" db="EMBL/GenBank/DDBJ databases">
        <title>Comparison of genomes from free-living endosymbiotic cyanobacteria isolated from Azolla.</title>
        <authorList>
            <person name="Thiel T."/>
            <person name="Pratte B."/>
        </authorList>
    </citation>
    <scope>NUCLEOTIDE SEQUENCE [LARGE SCALE GENOMIC DNA]</scope>
    <source>
        <strain evidence="1 2">N2B</strain>
    </source>
</reference>
<dbReference type="RefSeq" id="WP_011317979.1">
    <property type="nucleotide sequence ID" value="NZ_JACKZP010000031.1"/>
</dbReference>
<dbReference type="InterPro" id="IPR030950">
    <property type="entry name" value="rSAM_PoyD"/>
</dbReference>
<dbReference type="SFLD" id="SFLDS00029">
    <property type="entry name" value="Radical_SAM"/>
    <property type="match status" value="1"/>
</dbReference>
<sequence length="501" mass="57941">MIQLQKSSFKEDENPIIDTIQLKDFFKKTKLADLVVSGSLLDLELERYLTKVSNIKRFYERWNADPDFQQQFSTYPHQTITDYKLQIDHDDVQALLHQINTNYDNNKKSIPVNSNINQNFYQELNFSTNILELASSSLEPRFHAWRERQIARTLSQMPKLVHDKLLHVTTAFELSIGCSVGCWFCAISAPRLEDIFAYNQENAKLWHGVLELLKSIQGQAAKAGFCYWATDPLDNPDYEKFCQDFHDVLGIFPQTTTALSLKDPRRTRALLKLSLQNGIVINRFSILSLKMLDRVHQEFSPEELAFVELVLQNPESKSIKSNSGRAREYNQKNIYKNPEIKNPEKPEDSFQGTSSCVSGFLFNMVKRHVKLISPWNADERWPLGYRVYEEGDFENIDELKILLTGMIERHMALTIRPNDLIRFRPDLKYENLSDGFQVSTKYKKHKFGNAPFIQQLGKMIDKGDKTAAEIAASFNIYGIPSIHIFDSLNLMFREGVLDDES</sequence>
<gene>
    <name evidence="1" type="ORF">GNE12_10400</name>
</gene>
<accession>A0ABR6S7E3</accession>
<keyword evidence="2" id="KW-1185">Reference proteome</keyword>
<dbReference type="GeneID" id="58723800"/>
<dbReference type="InterPro" id="IPR007197">
    <property type="entry name" value="rSAM"/>
</dbReference>
<proteinExistence type="predicted"/>
<evidence type="ECO:0000313" key="1">
    <source>
        <dbReference type="EMBL" id="MBC1302324.1"/>
    </source>
</evidence>
<dbReference type="NCBIfam" id="TIGR04517">
    <property type="entry name" value="rSAM_PoyD"/>
    <property type="match status" value="1"/>
</dbReference>